<reference evidence="1 2" key="1">
    <citation type="submission" date="2012-01" db="EMBL/GenBank/DDBJ databases">
        <title>The Genome Sequence of Megamonas funiformis YIT 11815.</title>
        <authorList>
            <consortium name="The Broad Institute Genome Sequencing Platform"/>
            <person name="Earl A."/>
            <person name="Ward D."/>
            <person name="Feldgarden M."/>
            <person name="Gevers D."/>
            <person name="Morotomi M."/>
            <person name="Young S.K."/>
            <person name="Zeng Q."/>
            <person name="Gargeya S."/>
            <person name="Fitzgerald M."/>
            <person name="Haas B."/>
            <person name="Abouelleil A."/>
            <person name="Alvarado L."/>
            <person name="Arachchi H.M."/>
            <person name="Berlin A."/>
            <person name="Chapman S.B."/>
            <person name="Gearin G."/>
            <person name="Goldberg J."/>
            <person name="Griggs A."/>
            <person name="Gujja S."/>
            <person name="Hansen M."/>
            <person name="Heiman D."/>
            <person name="Howarth C."/>
            <person name="Larimer J."/>
            <person name="Lui A."/>
            <person name="MacDonald P.J.P."/>
            <person name="McCowen C."/>
            <person name="Montmayeur A."/>
            <person name="Murphy C."/>
            <person name="Neiman D."/>
            <person name="Pearson M."/>
            <person name="Priest M."/>
            <person name="Roberts A."/>
            <person name="Saif S."/>
            <person name="Shea T."/>
            <person name="Sisk P."/>
            <person name="Stolte C."/>
            <person name="Sykes S."/>
            <person name="Wortman J."/>
            <person name="Nusbaum C."/>
            <person name="Birren B."/>
        </authorList>
    </citation>
    <scope>NUCLEOTIDE SEQUENCE [LARGE SCALE GENOMIC DNA]</scope>
    <source>
        <strain evidence="1 2">YIT 11815</strain>
    </source>
</reference>
<evidence type="ECO:0008006" key="3">
    <source>
        <dbReference type="Google" id="ProtNLM"/>
    </source>
</evidence>
<proteinExistence type="predicted"/>
<keyword evidence="2" id="KW-1185">Reference proteome</keyword>
<dbReference type="InterPro" id="IPR012349">
    <property type="entry name" value="Split_barrel_FMN-bd"/>
</dbReference>
<protein>
    <recommendedName>
        <fullName evidence="3">Pyridoxamine 5'-phosphate oxidase putative domain-containing protein</fullName>
    </recommendedName>
</protein>
<organism evidence="1 2">
    <name type="scientific">Megamonas funiformis YIT 11815</name>
    <dbReference type="NCBI Taxonomy" id="742816"/>
    <lineage>
        <taxon>Bacteria</taxon>
        <taxon>Bacillati</taxon>
        <taxon>Bacillota</taxon>
        <taxon>Negativicutes</taxon>
        <taxon>Selenomonadales</taxon>
        <taxon>Selenomonadaceae</taxon>
        <taxon>Megamonas</taxon>
    </lineage>
</organism>
<accession>A0ABN0EEZ1</accession>
<dbReference type="SUPFAM" id="SSF50475">
    <property type="entry name" value="FMN-binding split barrel"/>
    <property type="match status" value="1"/>
</dbReference>
<dbReference type="Proteomes" id="UP000005963">
    <property type="component" value="Unassembled WGS sequence"/>
</dbReference>
<evidence type="ECO:0000313" key="1">
    <source>
        <dbReference type="EMBL" id="EHR31643.1"/>
    </source>
</evidence>
<dbReference type="Gene3D" id="2.30.110.10">
    <property type="entry name" value="Electron Transport, Fmn-binding Protein, Chain A"/>
    <property type="match status" value="1"/>
</dbReference>
<sequence length="40" mass="4627">MKKVIEFLQQNPVQYLATVGRDGKAKCRPFMFVLAKDNKL</sequence>
<dbReference type="GeneID" id="93326835"/>
<dbReference type="RefSeq" id="WP_008540275.1">
    <property type="nucleotide sequence ID" value="NZ_JH601100.1"/>
</dbReference>
<gene>
    <name evidence="1" type="ORF">HMPREF9454_02525</name>
</gene>
<comment type="caution">
    <text evidence="1">The sequence shown here is derived from an EMBL/GenBank/DDBJ whole genome shotgun (WGS) entry which is preliminary data.</text>
</comment>
<name>A0ABN0EEZ1_9FIRM</name>
<dbReference type="EMBL" id="ADMB01000114">
    <property type="protein sequence ID" value="EHR31643.1"/>
    <property type="molecule type" value="Genomic_DNA"/>
</dbReference>
<evidence type="ECO:0000313" key="2">
    <source>
        <dbReference type="Proteomes" id="UP000005963"/>
    </source>
</evidence>